<dbReference type="PANTHER" id="PTHR47074">
    <property type="entry name" value="BNAC02G40300D PROTEIN"/>
    <property type="match status" value="1"/>
</dbReference>
<accession>A0A834XG89</accession>
<keyword evidence="3" id="KW-1185">Reference proteome</keyword>
<dbReference type="InterPro" id="IPR052929">
    <property type="entry name" value="RNase_H-like_EbsB-rel"/>
</dbReference>
<gene>
    <name evidence="2" type="ORF">G2W53_001417</name>
</gene>
<protein>
    <recommendedName>
        <fullName evidence="1">RNase H type-1 domain-containing protein</fullName>
    </recommendedName>
</protein>
<dbReference type="PANTHER" id="PTHR47074:SF11">
    <property type="entry name" value="REVERSE TRANSCRIPTASE-LIKE PROTEIN"/>
    <property type="match status" value="1"/>
</dbReference>
<evidence type="ECO:0000313" key="3">
    <source>
        <dbReference type="Proteomes" id="UP000634136"/>
    </source>
</evidence>
<dbReference type="Proteomes" id="UP000634136">
    <property type="component" value="Unassembled WGS sequence"/>
</dbReference>
<evidence type="ECO:0000313" key="2">
    <source>
        <dbReference type="EMBL" id="KAF7844512.1"/>
    </source>
</evidence>
<dbReference type="AlphaFoldDB" id="A0A834XG89"/>
<reference evidence="2" key="1">
    <citation type="submission" date="2020-09" db="EMBL/GenBank/DDBJ databases">
        <title>Genome-Enabled Discovery of Anthraquinone Biosynthesis in Senna tora.</title>
        <authorList>
            <person name="Kang S.-H."/>
            <person name="Pandey R.P."/>
            <person name="Lee C.-M."/>
            <person name="Sim J.-S."/>
            <person name="Jeong J.-T."/>
            <person name="Choi B.-S."/>
            <person name="Jung M."/>
            <person name="Ginzburg D."/>
            <person name="Zhao K."/>
            <person name="Won S.Y."/>
            <person name="Oh T.-J."/>
            <person name="Yu Y."/>
            <person name="Kim N.-H."/>
            <person name="Lee O.R."/>
            <person name="Lee T.-H."/>
            <person name="Bashyal P."/>
            <person name="Kim T.-S."/>
            <person name="Lee W.-H."/>
            <person name="Kawkins C."/>
            <person name="Kim C.-K."/>
            <person name="Kim J.S."/>
            <person name="Ahn B.O."/>
            <person name="Rhee S.Y."/>
            <person name="Sohng J.K."/>
        </authorList>
    </citation>
    <scope>NUCLEOTIDE SEQUENCE</scope>
    <source>
        <tissue evidence="2">Leaf</tissue>
    </source>
</reference>
<dbReference type="GO" id="GO:0004523">
    <property type="term" value="F:RNA-DNA hybrid ribonuclease activity"/>
    <property type="evidence" value="ECO:0007669"/>
    <property type="project" value="InterPro"/>
</dbReference>
<name>A0A834XG89_9FABA</name>
<feature type="domain" description="RNase H type-1" evidence="1">
    <location>
        <begin position="216"/>
        <end position="277"/>
    </location>
</feature>
<proteinExistence type="predicted"/>
<dbReference type="EMBL" id="JAAIUW010000001">
    <property type="protein sequence ID" value="KAF7844512.1"/>
    <property type="molecule type" value="Genomic_DNA"/>
</dbReference>
<dbReference type="InterPro" id="IPR002156">
    <property type="entry name" value="RNaseH_domain"/>
</dbReference>
<evidence type="ECO:0000259" key="1">
    <source>
        <dbReference type="Pfam" id="PF13456"/>
    </source>
</evidence>
<dbReference type="Pfam" id="PF13456">
    <property type="entry name" value="RVT_3"/>
    <property type="match status" value="1"/>
</dbReference>
<organism evidence="2 3">
    <name type="scientific">Senna tora</name>
    <dbReference type="NCBI Taxonomy" id="362788"/>
    <lineage>
        <taxon>Eukaryota</taxon>
        <taxon>Viridiplantae</taxon>
        <taxon>Streptophyta</taxon>
        <taxon>Embryophyta</taxon>
        <taxon>Tracheophyta</taxon>
        <taxon>Spermatophyta</taxon>
        <taxon>Magnoliopsida</taxon>
        <taxon>eudicotyledons</taxon>
        <taxon>Gunneridae</taxon>
        <taxon>Pentapetalae</taxon>
        <taxon>rosids</taxon>
        <taxon>fabids</taxon>
        <taxon>Fabales</taxon>
        <taxon>Fabaceae</taxon>
        <taxon>Caesalpinioideae</taxon>
        <taxon>Cassia clade</taxon>
        <taxon>Senna</taxon>
    </lineage>
</organism>
<sequence length="282" mass="32131">MSASCGHRPSATWRSLMAGRSVLSKGLRRSIGNGRATEIWSDPWIPSDVPLVLQRPDHIASENELVSDLLTENGTEWDDEKLRARFDDNTCIRIKSIPPDTDQGEDRWVWERDNKGIYSVKTGYRCVLAEVWSGFELGLDIDEGATMRFWKRMWKLPLISRYKKFANEVIRAEELWARVEKVMDELQTVMFNDDRNRAEPTSFKWEKPEYPYKKLNVDAVTNKEGGGAMGGVIRDETGVCVAVCMNSVQFPNEPILLEAMAIKKGLELAYKVGCTHGHFTIL</sequence>
<comment type="caution">
    <text evidence="2">The sequence shown here is derived from an EMBL/GenBank/DDBJ whole genome shotgun (WGS) entry which is preliminary data.</text>
</comment>
<dbReference type="GO" id="GO:0003676">
    <property type="term" value="F:nucleic acid binding"/>
    <property type="evidence" value="ECO:0007669"/>
    <property type="project" value="InterPro"/>
</dbReference>
<dbReference type="OrthoDB" id="1423776at2759"/>